<feature type="domain" description="ACT" evidence="23">
    <location>
        <begin position="283"/>
        <end position="360"/>
    </location>
</feature>
<keyword evidence="11" id="KW-0057">Aromatic amino acid biosynthesis</keyword>
<protein>
    <recommendedName>
        <fullName evidence="8">Bifunctional chorismate mutase/prephenate dehydratase</fullName>
        <ecNumber evidence="7">4.2.1.51</ecNumber>
        <ecNumber evidence="6">5.4.99.5</ecNumber>
    </recommendedName>
    <alternativeName>
        <fullName evidence="17">Chorismate mutase-prephenate dehydratase</fullName>
    </alternativeName>
    <alternativeName>
        <fullName evidence="16">p-protein</fullName>
    </alternativeName>
</protein>
<dbReference type="STRING" id="484498.SAMN05421686_106150"/>
<dbReference type="GO" id="GO:0046417">
    <property type="term" value="P:chorismate metabolic process"/>
    <property type="evidence" value="ECO:0007669"/>
    <property type="project" value="InterPro"/>
</dbReference>
<keyword evidence="15" id="KW-0511">Multifunctional enzyme</keyword>
<dbReference type="PROSITE" id="PS51171">
    <property type="entry name" value="PREPHENATE_DEHYDR_3"/>
    <property type="match status" value="1"/>
</dbReference>
<dbReference type="GO" id="GO:0004106">
    <property type="term" value="F:chorismate mutase activity"/>
    <property type="evidence" value="ECO:0007669"/>
    <property type="project" value="UniProtKB-EC"/>
</dbReference>
<keyword evidence="14" id="KW-0456">Lyase</keyword>
<dbReference type="OrthoDB" id="9802281at2"/>
<feature type="domain" description="Chorismate mutase" evidence="21">
    <location>
        <begin position="1"/>
        <end position="96"/>
    </location>
</feature>
<evidence type="ECO:0000256" key="15">
    <source>
        <dbReference type="ARBA" id="ARBA00023268"/>
    </source>
</evidence>
<proteinExistence type="predicted"/>
<comment type="pathway">
    <text evidence="4">Amino-acid biosynthesis; L-phenylalanine biosynthesis; phenylpyruvate from prephenate: step 1/1.</text>
</comment>
<dbReference type="SUPFAM" id="SSF55021">
    <property type="entry name" value="ACT-like"/>
    <property type="match status" value="1"/>
</dbReference>
<keyword evidence="13" id="KW-0413">Isomerase</keyword>
<dbReference type="GO" id="GO:0004664">
    <property type="term" value="F:prephenate dehydratase activity"/>
    <property type="evidence" value="ECO:0007669"/>
    <property type="project" value="UniProtKB-EC"/>
</dbReference>
<dbReference type="PROSITE" id="PS00857">
    <property type="entry name" value="PREPHENATE_DEHYDR_1"/>
    <property type="match status" value="1"/>
</dbReference>
<evidence type="ECO:0000256" key="8">
    <source>
        <dbReference type="ARBA" id="ARBA00014401"/>
    </source>
</evidence>
<dbReference type="Gene3D" id="3.40.190.10">
    <property type="entry name" value="Periplasmic binding protein-like II"/>
    <property type="match status" value="2"/>
</dbReference>
<dbReference type="EC" id="5.4.99.5" evidence="6"/>
<evidence type="ECO:0000256" key="13">
    <source>
        <dbReference type="ARBA" id="ARBA00023235"/>
    </source>
</evidence>
<keyword evidence="12" id="KW-0584">Phenylalanine biosynthesis</keyword>
<reference evidence="25" key="1">
    <citation type="submission" date="2017-01" db="EMBL/GenBank/DDBJ databases">
        <authorList>
            <person name="Varghese N."/>
            <person name="Submissions S."/>
        </authorList>
    </citation>
    <scope>NUCLEOTIDE SEQUENCE [LARGE SCALE GENOMIC DNA]</scope>
    <source>
        <strain evidence="25">DSM 24913</strain>
    </source>
</reference>
<feature type="coiled-coil region" evidence="20">
    <location>
        <begin position="7"/>
        <end position="41"/>
    </location>
</feature>
<dbReference type="NCBIfam" id="NF008865">
    <property type="entry name" value="PRK11898.1"/>
    <property type="match status" value="1"/>
</dbReference>
<evidence type="ECO:0000256" key="11">
    <source>
        <dbReference type="ARBA" id="ARBA00023141"/>
    </source>
</evidence>
<evidence type="ECO:0000256" key="9">
    <source>
        <dbReference type="ARBA" id="ARBA00022490"/>
    </source>
</evidence>
<dbReference type="InterPro" id="IPR001086">
    <property type="entry name" value="Preph_deHydtase"/>
</dbReference>
<dbReference type="GO" id="GO:0009094">
    <property type="term" value="P:L-phenylalanine biosynthetic process"/>
    <property type="evidence" value="ECO:0007669"/>
    <property type="project" value="UniProtKB-UniPathway"/>
</dbReference>
<evidence type="ECO:0000256" key="17">
    <source>
        <dbReference type="ARBA" id="ARBA00031520"/>
    </source>
</evidence>
<keyword evidence="9" id="KW-0963">Cytoplasm</keyword>
<evidence type="ECO:0000256" key="14">
    <source>
        <dbReference type="ARBA" id="ARBA00023239"/>
    </source>
</evidence>
<name>A0A1N7N316_9GAMM</name>
<evidence type="ECO:0000256" key="18">
    <source>
        <dbReference type="ARBA" id="ARBA00047848"/>
    </source>
</evidence>
<dbReference type="EMBL" id="FTOH01000006">
    <property type="protein sequence ID" value="SIS92732.1"/>
    <property type="molecule type" value="Genomic_DNA"/>
</dbReference>
<dbReference type="FunFam" id="3.30.70.260:FF:000012">
    <property type="entry name" value="Prephenate dehydratase"/>
    <property type="match status" value="1"/>
</dbReference>
<dbReference type="FunFam" id="1.20.59.10:FF:000004">
    <property type="entry name" value="Prephenate dehydratase"/>
    <property type="match status" value="1"/>
</dbReference>
<dbReference type="PROSITE" id="PS51168">
    <property type="entry name" value="CHORISMATE_MUT_2"/>
    <property type="match status" value="1"/>
</dbReference>
<evidence type="ECO:0000256" key="5">
    <source>
        <dbReference type="ARBA" id="ARBA00004817"/>
    </source>
</evidence>
<dbReference type="RefSeq" id="WP_076516030.1">
    <property type="nucleotide sequence ID" value="NZ_FTOH01000006.1"/>
</dbReference>
<comment type="function">
    <text evidence="2">Catalyzes the Claisen rearrangement of chorismate to prephenate and the decarboxylation/dehydration of prephenate to phenylpyruvate.</text>
</comment>
<dbReference type="Pfam" id="PF00800">
    <property type="entry name" value="PDT"/>
    <property type="match status" value="1"/>
</dbReference>
<dbReference type="PROSITE" id="PS51671">
    <property type="entry name" value="ACT"/>
    <property type="match status" value="1"/>
</dbReference>
<dbReference type="InterPro" id="IPR010957">
    <property type="entry name" value="G/b/e-P-prot_chorismate_mutase"/>
</dbReference>
<evidence type="ECO:0000256" key="3">
    <source>
        <dbReference type="ARBA" id="ARBA00004496"/>
    </source>
</evidence>
<keyword evidence="10" id="KW-0028">Amino-acid biosynthesis</keyword>
<sequence length="364" mass="40436">MSEAQELDKLRQQIDSLDKQIQELINQRAQCAQDVAEVKQKYASPGEKVVFYRPEREAQVLRKVMERNRGPLGDESMARLFREIMSQCLALEEPLQVAYLGPEGTFTQQAAVKHFGHAVNCEGQVSIADVFREVASGAANYGVVPVENSTEGVVTHTLDSFYDSNLHICGEVTLRIHHHLLVKSEDQQITRVYSHAQSLGQCRRWLDQNFPASVERIAVNSNAEAARRAAAEEGAAAIAGEAAAELYELVTLHANIEDRPDNTTRFLIIGRQETGASGADKTSIMVSNRNKPGSLYQVLAPFHEAGVNLTRIETRPDPSGTWNYIFFIDFEGHCEDDAVAAILKKLREIAVDYKLLGSYPRAVL</sequence>
<dbReference type="CDD" id="cd13630">
    <property type="entry name" value="PBP2_PDT_1"/>
    <property type="match status" value="1"/>
</dbReference>
<evidence type="ECO:0000256" key="10">
    <source>
        <dbReference type="ARBA" id="ARBA00022605"/>
    </source>
</evidence>
<dbReference type="InterPro" id="IPR036263">
    <property type="entry name" value="Chorismate_II_sf"/>
</dbReference>
<evidence type="ECO:0000256" key="7">
    <source>
        <dbReference type="ARBA" id="ARBA00013147"/>
    </source>
</evidence>
<evidence type="ECO:0000259" key="23">
    <source>
        <dbReference type="PROSITE" id="PS51671"/>
    </source>
</evidence>
<evidence type="ECO:0000256" key="2">
    <source>
        <dbReference type="ARBA" id="ARBA00002364"/>
    </source>
</evidence>
<keyword evidence="20" id="KW-0175">Coiled coil</keyword>
<evidence type="ECO:0000256" key="12">
    <source>
        <dbReference type="ARBA" id="ARBA00023222"/>
    </source>
</evidence>
<dbReference type="UniPathway" id="UPA00121">
    <property type="reaction ID" value="UER00345"/>
</dbReference>
<dbReference type="FunFam" id="3.40.190.10:FF:000034">
    <property type="entry name" value="Chorismate mutase/prephenate dehydratase"/>
    <property type="match status" value="1"/>
</dbReference>
<evidence type="ECO:0000256" key="6">
    <source>
        <dbReference type="ARBA" id="ARBA00012404"/>
    </source>
</evidence>
<dbReference type="InterPro" id="IPR045865">
    <property type="entry name" value="ACT-like_dom_sf"/>
</dbReference>
<dbReference type="Pfam" id="PF01842">
    <property type="entry name" value="ACT"/>
    <property type="match status" value="1"/>
</dbReference>
<evidence type="ECO:0000256" key="19">
    <source>
        <dbReference type="PIRSR" id="PIRSR001500-2"/>
    </source>
</evidence>
<dbReference type="GO" id="GO:0005737">
    <property type="term" value="C:cytoplasm"/>
    <property type="evidence" value="ECO:0007669"/>
    <property type="project" value="UniProtKB-SubCell"/>
</dbReference>
<dbReference type="PANTHER" id="PTHR21022:SF19">
    <property type="entry name" value="PREPHENATE DEHYDRATASE-RELATED"/>
    <property type="match status" value="1"/>
</dbReference>
<comment type="pathway">
    <text evidence="5">Metabolic intermediate biosynthesis; prephenate biosynthesis; prephenate from chorismate: step 1/1.</text>
</comment>
<dbReference type="SMART" id="SM00830">
    <property type="entry name" value="CM_2"/>
    <property type="match status" value="1"/>
</dbReference>
<dbReference type="NCBIfam" id="TIGR01807">
    <property type="entry name" value="CM_P2"/>
    <property type="match status" value="1"/>
</dbReference>
<evidence type="ECO:0000313" key="25">
    <source>
        <dbReference type="Proteomes" id="UP000185639"/>
    </source>
</evidence>
<dbReference type="Gene3D" id="1.20.59.10">
    <property type="entry name" value="Chorismate mutase"/>
    <property type="match status" value="1"/>
</dbReference>
<dbReference type="FunFam" id="3.40.190.10:FF:000029">
    <property type="entry name" value="Chorismate mutase/Prephenate dehydratase"/>
    <property type="match status" value="1"/>
</dbReference>
<dbReference type="EC" id="4.2.1.51" evidence="7"/>
<dbReference type="SUPFAM" id="SSF48600">
    <property type="entry name" value="Chorismate mutase II"/>
    <property type="match status" value="1"/>
</dbReference>
<dbReference type="Gene3D" id="3.30.70.260">
    <property type="match status" value="1"/>
</dbReference>
<accession>A0A1N7N316</accession>
<dbReference type="InterPro" id="IPR002701">
    <property type="entry name" value="CM_II_prokaryot"/>
</dbReference>
<comment type="catalytic activity">
    <reaction evidence="18">
        <text>prephenate + H(+) = 3-phenylpyruvate + CO2 + H2O</text>
        <dbReference type="Rhea" id="RHEA:21648"/>
        <dbReference type="ChEBI" id="CHEBI:15377"/>
        <dbReference type="ChEBI" id="CHEBI:15378"/>
        <dbReference type="ChEBI" id="CHEBI:16526"/>
        <dbReference type="ChEBI" id="CHEBI:18005"/>
        <dbReference type="ChEBI" id="CHEBI:29934"/>
        <dbReference type="EC" id="4.2.1.51"/>
    </reaction>
</comment>
<dbReference type="UniPathway" id="UPA00120">
    <property type="reaction ID" value="UER00203"/>
</dbReference>
<dbReference type="PROSITE" id="PS00858">
    <property type="entry name" value="PREPHENATE_DEHYDR_2"/>
    <property type="match status" value="1"/>
</dbReference>
<dbReference type="InterPro" id="IPR018528">
    <property type="entry name" value="Preph_deHydtase_CS"/>
</dbReference>
<dbReference type="Pfam" id="PF01817">
    <property type="entry name" value="CM_2"/>
    <property type="match status" value="1"/>
</dbReference>
<comment type="subcellular location">
    <subcellularLocation>
        <location evidence="3">Cytoplasm</location>
    </subcellularLocation>
</comment>
<comment type="catalytic activity">
    <reaction evidence="1">
        <text>chorismate = prephenate</text>
        <dbReference type="Rhea" id="RHEA:13897"/>
        <dbReference type="ChEBI" id="CHEBI:29748"/>
        <dbReference type="ChEBI" id="CHEBI:29934"/>
        <dbReference type="EC" id="5.4.99.5"/>
    </reaction>
</comment>
<keyword evidence="25" id="KW-1185">Reference proteome</keyword>
<dbReference type="AlphaFoldDB" id="A0A1N7N316"/>
<organism evidence="24 25">
    <name type="scientific">Thalassolituus maritimus</name>
    <dbReference type="NCBI Taxonomy" id="484498"/>
    <lineage>
        <taxon>Bacteria</taxon>
        <taxon>Pseudomonadati</taxon>
        <taxon>Pseudomonadota</taxon>
        <taxon>Gammaproteobacteria</taxon>
        <taxon>Oceanospirillales</taxon>
        <taxon>Oceanospirillaceae</taxon>
        <taxon>Thalassolituus</taxon>
    </lineage>
</organism>
<evidence type="ECO:0000256" key="16">
    <source>
        <dbReference type="ARBA" id="ARBA00031175"/>
    </source>
</evidence>
<dbReference type="PIRSF" id="PIRSF001500">
    <property type="entry name" value="Chor_mut_pdt_Ppr"/>
    <property type="match status" value="1"/>
</dbReference>
<dbReference type="InterPro" id="IPR002912">
    <property type="entry name" value="ACT_dom"/>
</dbReference>
<dbReference type="InterPro" id="IPR036979">
    <property type="entry name" value="CM_dom_sf"/>
</dbReference>
<dbReference type="SUPFAM" id="SSF53850">
    <property type="entry name" value="Periplasmic binding protein-like II"/>
    <property type="match status" value="1"/>
</dbReference>
<evidence type="ECO:0000256" key="4">
    <source>
        <dbReference type="ARBA" id="ARBA00004741"/>
    </source>
</evidence>
<feature type="domain" description="Prephenate dehydratase" evidence="22">
    <location>
        <begin position="96"/>
        <end position="271"/>
    </location>
</feature>
<dbReference type="CDD" id="cd04905">
    <property type="entry name" value="ACT_CM-PDT"/>
    <property type="match status" value="1"/>
</dbReference>
<feature type="site" description="Essential for prephenate dehydratase activity" evidence="19">
    <location>
        <position position="264"/>
    </location>
</feature>
<dbReference type="Proteomes" id="UP000185639">
    <property type="component" value="Unassembled WGS sequence"/>
</dbReference>
<evidence type="ECO:0000313" key="24">
    <source>
        <dbReference type="EMBL" id="SIS92732.1"/>
    </source>
</evidence>
<evidence type="ECO:0000259" key="22">
    <source>
        <dbReference type="PROSITE" id="PS51171"/>
    </source>
</evidence>
<evidence type="ECO:0000256" key="1">
    <source>
        <dbReference type="ARBA" id="ARBA00000824"/>
    </source>
</evidence>
<gene>
    <name evidence="24" type="ORF">SAMN05421686_106150</name>
</gene>
<evidence type="ECO:0000256" key="20">
    <source>
        <dbReference type="SAM" id="Coils"/>
    </source>
</evidence>
<dbReference type="PANTHER" id="PTHR21022">
    <property type="entry name" value="PREPHENATE DEHYDRATASE P PROTEIN"/>
    <property type="match status" value="1"/>
</dbReference>
<evidence type="ECO:0000259" key="21">
    <source>
        <dbReference type="PROSITE" id="PS51168"/>
    </source>
</evidence>
<dbReference type="InterPro" id="IPR008242">
    <property type="entry name" value="Chor_mutase/pphenate_deHydtase"/>
</dbReference>